<feature type="domain" description="Barstar (barnase inhibitor)" evidence="2">
    <location>
        <begin position="45"/>
        <end position="122"/>
    </location>
</feature>
<dbReference type="InterPro" id="IPR035905">
    <property type="entry name" value="Barstar-like_sf"/>
</dbReference>
<dbReference type="RefSeq" id="WP_002704356.1">
    <property type="nucleotide sequence ID" value="NZ_AAWS01000064.1"/>
</dbReference>
<evidence type="ECO:0000313" key="3">
    <source>
        <dbReference type="EMBL" id="EAY24642.1"/>
    </source>
</evidence>
<dbReference type="AlphaFoldDB" id="A1ZY76"/>
<sequence length="161" mass="19209">MNQQQKTQRDKYIDKAIMSDGFIRIYSNKTKLNYDIKLLQDKKYKIIEFDGNFISTKMELMFDLEKKLQFPSYFGKNYDALTDCLGDYEIPNNGVVLIFRHLNNLDLEHVHTLLDIFCTYSRQSIVWNRKLITLVQVRDKNFELTQPIGAVNFYLKCRMEK</sequence>
<dbReference type="Gene3D" id="3.30.370.10">
    <property type="entry name" value="Barstar-like"/>
    <property type="match status" value="1"/>
</dbReference>
<dbReference type="OrthoDB" id="7575400at2"/>
<proteinExistence type="inferred from homology"/>
<evidence type="ECO:0000256" key="1">
    <source>
        <dbReference type="ARBA" id="ARBA00006845"/>
    </source>
</evidence>
<evidence type="ECO:0000313" key="4">
    <source>
        <dbReference type="Proteomes" id="UP000004095"/>
    </source>
</evidence>
<comment type="similarity">
    <text evidence="1">Belongs to the barstar family.</text>
</comment>
<comment type="caution">
    <text evidence="3">The sequence shown here is derived from an EMBL/GenBank/DDBJ whole genome shotgun (WGS) entry which is preliminary data.</text>
</comment>
<dbReference type="Proteomes" id="UP000004095">
    <property type="component" value="Unassembled WGS sequence"/>
</dbReference>
<evidence type="ECO:0000259" key="2">
    <source>
        <dbReference type="Pfam" id="PF01337"/>
    </source>
</evidence>
<protein>
    <recommendedName>
        <fullName evidence="2">Barstar (barnase inhibitor) domain-containing protein</fullName>
    </recommendedName>
</protein>
<dbReference type="SUPFAM" id="SSF52038">
    <property type="entry name" value="Barstar-related"/>
    <property type="match status" value="1"/>
</dbReference>
<dbReference type="InterPro" id="IPR000468">
    <property type="entry name" value="Barstar"/>
</dbReference>
<dbReference type="EMBL" id="AAWS01000064">
    <property type="protein sequence ID" value="EAY24642.1"/>
    <property type="molecule type" value="Genomic_DNA"/>
</dbReference>
<organism evidence="3 4">
    <name type="scientific">Microscilla marina ATCC 23134</name>
    <dbReference type="NCBI Taxonomy" id="313606"/>
    <lineage>
        <taxon>Bacteria</taxon>
        <taxon>Pseudomonadati</taxon>
        <taxon>Bacteroidota</taxon>
        <taxon>Cytophagia</taxon>
        <taxon>Cytophagales</taxon>
        <taxon>Microscillaceae</taxon>
        <taxon>Microscilla</taxon>
    </lineage>
</organism>
<gene>
    <name evidence="3" type="ORF">M23134_00594</name>
</gene>
<dbReference type="Pfam" id="PF01337">
    <property type="entry name" value="Barstar"/>
    <property type="match status" value="1"/>
</dbReference>
<reference evidence="3 4" key="1">
    <citation type="submission" date="2007-01" db="EMBL/GenBank/DDBJ databases">
        <authorList>
            <person name="Haygood M."/>
            <person name="Podell S."/>
            <person name="Anderson C."/>
            <person name="Hopkinson B."/>
            <person name="Roe K."/>
            <person name="Barbeau K."/>
            <person name="Gaasterland T."/>
            <person name="Ferriera S."/>
            <person name="Johnson J."/>
            <person name="Kravitz S."/>
            <person name="Beeson K."/>
            <person name="Sutton G."/>
            <person name="Rogers Y.-H."/>
            <person name="Friedman R."/>
            <person name="Frazier M."/>
            <person name="Venter J.C."/>
        </authorList>
    </citation>
    <scope>NUCLEOTIDE SEQUENCE [LARGE SCALE GENOMIC DNA]</scope>
    <source>
        <strain evidence="3 4">ATCC 23134</strain>
    </source>
</reference>
<keyword evidence="4" id="KW-1185">Reference proteome</keyword>
<name>A1ZY76_MICM2</name>
<dbReference type="eggNOG" id="COG2732">
    <property type="taxonomic scope" value="Bacteria"/>
</dbReference>
<accession>A1ZY76</accession>
<dbReference type="CDD" id="cd05141">
    <property type="entry name" value="Barstar_evA4336-like"/>
    <property type="match status" value="1"/>
</dbReference>